<evidence type="ECO:0000256" key="8">
    <source>
        <dbReference type="ARBA" id="ARBA00023141"/>
    </source>
</evidence>
<dbReference type="AlphaFoldDB" id="A0A519BCY4"/>
<dbReference type="InterPro" id="IPR006653">
    <property type="entry name" value="Trp_synth_b_CS"/>
</dbReference>
<feature type="domain" description="Tryptophan synthase beta chain-like PALP" evidence="12">
    <location>
        <begin position="55"/>
        <end position="373"/>
    </location>
</feature>
<dbReference type="PANTHER" id="PTHR48077">
    <property type="entry name" value="TRYPTOPHAN SYNTHASE-RELATED"/>
    <property type="match status" value="1"/>
</dbReference>
<dbReference type="Gene3D" id="3.40.50.1100">
    <property type="match status" value="2"/>
</dbReference>
<evidence type="ECO:0000256" key="3">
    <source>
        <dbReference type="ARBA" id="ARBA00009982"/>
    </source>
</evidence>
<organism evidence="13 14">
    <name type="scientific">Candidatus Acidulodesulfobacterium ferriphilum</name>
    <dbReference type="NCBI Taxonomy" id="2597223"/>
    <lineage>
        <taxon>Bacteria</taxon>
        <taxon>Deltaproteobacteria</taxon>
        <taxon>Candidatus Acidulodesulfobacterales</taxon>
        <taxon>Candidatus Acidulodesulfobacterium</taxon>
    </lineage>
</organism>
<dbReference type="Pfam" id="PF00291">
    <property type="entry name" value="PALP"/>
    <property type="match status" value="1"/>
</dbReference>
<evidence type="ECO:0000259" key="12">
    <source>
        <dbReference type="Pfam" id="PF00291"/>
    </source>
</evidence>
<dbReference type="EC" id="4.2.1.20" evidence="11"/>
<evidence type="ECO:0000256" key="10">
    <source>
        <dbReference type="ARBA" id="ARBA00049047"/>
    </source>
</evidence>
<dbReference type="PROSITE" id="PS00168">
    <property type="entry name" value="TRP_SYNTHASE_BETA"/>
    <property type="match status" value="1"/>
</dbReference>
<keyword evidence="6 11" id="KW-0822">Tryptophan biosynthesis</keyword>
<dbReference type="PIRSF" id="PIRSF001413">
    <property type="entry name" value="Trp_syn_beta"/>
    <property type="match status" value="1"/>
</dbReference>
<feature type="modified residue" description="N6-(pyridoxal phosphate)lysine" evidence="11">
    <location>
        <position position="88"/>
    </location>
</feature>
<dbReference type="GO" id="GO:0005737">
    <property type="term" value="C:cytoplasm"/>
    <property type="evidence" value="ECO:0007669"/>
    <property type="project" value="TreeGrafter"/>
</dbReference>
<comment type="caution">
    <text evidence="13">The sequence shown here is derived from an EMBL/GenBank/DDBJ whole genome shotgun (WGS) entry which is preliminary data.</text>
</comment>
<dbReference type="EMBL" id="SGBD01000001">
    <property type="protein sequence ID" value="RZD15135.1"/>
    <property type="molecule type" value="Genomic_DNA"/>
</dbReference>
<reference evidence="13 14" key="1">
    <citation type="submission" date="2019-01" db="EMBL/GenBank/DDBJ databases">
        <title>Insights into ecological role of a new deltaproteobacterial order Candidatus Sinidesulfobacterales (Sva0485) by metagenomics and metatranscriptomics.</title>
        <authorList>
            <person name="Tan S."/>
            <person name="Liu J."/>
            <person name="Fang Y."/>
            <person name="Hedlund B.P."/>
            <person name="Lian Z.H."/>
            <person name="Huang L.Y."/>
            <person name="Li J.T."/>
            <person name="Huang L.N."/>
            <person name="Li W.J."/>
            <person name="Jiang H.C."/>
            <person name="Dong H.L."/>
            <person name="Shu W.S."/>
        </authorList>
    </citation>
    <scope>NUCLEOTIDE SEQUENCE [LARGE SCALE GENOMIC DNA]</scope>
    <source>
        <strain evidence="13">AP3</strain>
    </source>
</reference>
<dbReference type="PANTHER" id="PTHR48077:SF3">
    <property type="entry name" value="TRYPTOPHAN SYNTHASE"/>
    <property type="match status" value="1"/>
</dbReference>
<comment type="subunit">
    <text evidence="4 11">Tetramer of two alpha and two beta chains.</text>
</comment>
<evidence type="ECO:0000256" key="2">
    <source>
        <dbReference type="ARBA" id="ARBA00004733"/>
    </source>
</evidence>
<dbReference type="FunFam" id="3.40.50.1100:FF:000001">
    <property type="entry name" value="Tryptophan synthase beta chain"/>
    <property type="match status" value="1"/>
</dbReference>
<keyword evidence="9 11" id="KW-0456">Lyase</keyword>
<evidence type="ECO:0000256" key="4">
    <source>
        <dbReference type="ARBA" id="ARBA00011270"/>
    </source>
</evidence>
<proteinExistence type="inferred from homology"/>
<dbReference type="Proteomes" id="UP000320813">
    <property type="component" value="Unassembled WGS sequence"/>
</dbReference>
<sequence>MKLPDNMGHFGDYGGRYISETLMPAIIELEEFYKKIRKDNSFKKEFNYYLKNYVGRPSPLFYAKRLSDIYKSEIYLKREDLNHTGAHKINNTIGQALLAVKMGKKRIIAETGAGQHGVATATVCALFDLECEIFMGKKDIERQEQNVFRMELLGAHVNPVESGSQTLKDAMNEALRDWIANVKNTYYMIGTVAGPHPYPQIVRDFQSVIGKEILKQIKKLPDIMIACIGGGSNAMGMFYPFMKYDKVKMYGIEAGGLGIETGMHAASISGGTPGVLHGNKTYLLQDEFGRIKEAHSIAAGLDYPGVGPEHSYFADKKRIIFDSVTDEEAVSAFQMLCKLEGIIPALESAHAIAYLEKIKSGIKGKSVIINLSGRGDKDMHTVSDYILSK</sequence>
<dbReference type="SUPFAM" id="SSF53686">
    <property type="entry name" value="Tryptophan synthase beta subunit-like PLP-dependent enzymes"/>
    <property type="match status" value="1"/>
</dbReference>
<dbReference type="InterPro" id="IPR036052">
    <property type="entry name" value="TrpB-like_PALP_sf"/>
</dbReference>
<evidence type="ECO:0000256" key="7">
    <source>
        <dbReference type="ARBA" id="ARBA00022898"/>
    </source>
</evidence>
<protein>
    <recommendedName>
        <fullName evidence="11">Tryptophan synthase beta chain</fullName>
        <ecNumber evidence="11">4.2.1.20</ecNumber>
    </recommendedName>
</protein>
<name>A0A519BCY4_9DELT</name>
<comment type="function">
    <text evidence="11">The beta subunit is responsible for the synthesis of L-tryptophan from indole and L-serine.</text>
</comment>
<keyword evidence="8 11" id="KW-0057">Aromatic amino acid biosynthesis</keyword>
<keyword evidence="7 11" id="KW-0663">Pyridoxal phosphate</keyword>
<dbReference type="HAMAP" id="MF_00133">
    <property type="entry name" value="Trp_synth_beta"/>
    <property type="match status" value="1"/>
</dbReference>
<evidence type="ECO:0000256" key="6">
    <source>
        <dbReference type="ARBA" id="ARBA00022822"/>
    </source>
</evidence>
<dbReference type="UniPathway" id="UPA00035">
    <property type="reaction ID" value="UER00044"/>
</dbReference>
<evidence type="ECO:0000256" key="11">
    <source>
        <dbReference type="HAMAP-Rule" id="MF_00133"/>
    </source>
</evidence>
<dbReference type="NCBIfam" id="TIGR00263">
    <property type="entry name" value="trpB"/>
    <property type="match status" value="1"/>
</dbReference>
<evidence type="ECO:0000313" key="13">
    <source>
        <dbReference type="EMBL" id="RZD15135.1"/>
    </source>
</evidence>
<comment type="catalytic activity">
    <reaction evidence="10 11">
        <text>(1S,2R)-1-C-(indol-3-yl)glycerol 3-phosphate + L-serine = D-glyceraldehyde 3-phosphate + L-tryptophan + H2O</text>
        <dbReference type="Rhea" id="RHEA:10532"/>
        <dbReference type="ChEBI" id="CHEBI:15377"/>
        <dbReference type="ChEBI" id="CHEBI:33384"/>
        <dbReference type="ChEBI" id="CHEBI:57912"/>
        <dbReference type="ChEBI" id="CHEBI:58866"/>
        <dbReference type="ChEBI" id="CHEBI:59776"/>
        <dbReference type="EC" id="4.2.1.20"/>
    </reaction>
</comment>
<dbReference type="CDD" id="cd06446">
    <property type="entry name" value="Trp-synth_B"/>
    <property type="match status" value="1"/>
</dbReference>
<evidence type="ECO:0000256" key="1">
    <source>
        <dbReference type="ARBA" id="ARBA00001933"/>
    </source>
</evidence>
<comment type="similarity">
    <text evidence="3 11">Belongs to the TrpB family.</text>
</comment>
<evidence type="ECO:0000313" key="14">
    <source>
        <dbReference type="Proteomes" id="UP000320813"/>
    </source>
</evidence>
<dbReference type="InterPro" id="IPR001926">
    <property type="entry name" value="TrpB-like_PALP"/>
</dbReference>
<comment type="cofactor">
    <cofactor evidence="1 11">
        <name>pyridoxal 5'-phosphate</name>
        <dbReference type="ChEBI" id="CHEBI:597326"/>
    </cofactor>
</comment>
<dbReference type="FunFam" id="3.40.50.1100:FF:000004">
    <property type="entry name" value="Tryptophan synthase beta chain"/>
    <property type="match status" value="1"/>
</dbReference>
<dbReference type="GO" id="GO:0004834">
    <property type="term" value="F:tryptophan synthase activity"/>
    <property type="evidence" value="ECO:0007669"/>
    <property type="project" value="UniProtKB-UniRule"/>
</dbReference>
<gene>
    <name evidence="11 13" type="primary">trpB</name>
    <name evidence="13" type="ORF">EVJ47_02360</name>
</gene>
<dbReference type="InterPro" id="IPR006654">
    <property type="entry name" value="Trp_synth_beta"/>
</dbReference>
<evidence type="ECO:0000256" key="9">
    <source>
        <dbReference type="ARBA" id="ARBA00023239"/>
    </source>
</evidence>
<comment type="pathway">
    <text evidence="2 11">Amino-acid biosynthesis; L-tryptophan biosynthesis; L-tryptophan from chorismate: step 5/5.</text>
</comment>
<dbReference type="InterPro" id="IPR023026">
    <property type="entry name" value="Trp_synth_beta/beta-like"/>
</dbReference>
<keyword evidence="5 11" id="KW-0028">Amino-acid biosynthesis</keyword>
<evidence type="ECO:0000256" key="5">
    <source>
        <dbReference type="ARBA" id="ARBA00022605"/>
    </source>
</evidence>
<accession>A0A519BCY4</accession>